<protein>
    <submittedName>
        <fullName evidence="1">Uncharacterized protein</fullName>
    </submittedName>
</protein>
<accession>A0A151R5D9</accession>
<dbReference type="Proteomes" id="UP000075243">
    <property type="component" value="Unassembled WGS sequence"/>
</dbReference>
<dbReference type="EMBL" id="KQ484073">
    <property type="protein sequence ID" value="KYP37753.1"/>
    <property type="molecule type" value="Genomic_DNA"/>
</dbReference>
<feature type="non-terminal residue" evidence="1">
    <location>
        <position position="1"/>
    </location>
</feature>
<proteinExistence type="predicted"/>
<keyword evidence="2" id="KW-1185">Reference proteome</keyword>
<name>A0A151R5D9_CAJCA</name>
<organism evidence="1 2">
    <name type="scientific">Cajanus cajan</name>
    <name type="common">Pigeon pea</name>
    <name type="synonym">Cajanus indicus</name>
    <dbReference type="NCBI Taxonomy" id="3821"/>
    <lineage>
        <taxon>Eukaryota</taxon>
        <taxon>Viridiplantae</taxon>
        <taxon>Streptophyta</taxon>
        <taxon>Embryophyta</taxon>
        <taxon>Tracheophyta</taxon>
        <taxon>Spermatophyta</taxon>
        <taxon>Magnoliopsida</taxon>
        <taxon>eudicotyledons</taxon>
        <taxon>Gunneridae</taxon>
        <taxon>Pentapetalae</taxon>
        <taxon>rosids</taxon>
        <taxon>fabids</taxon>
        <taxon>Fabales</taxon>
        <taxon>Fabaceae</taxon>
        <taxon>Papilionoideae</taxon>
        <taxon>50 kb inversion clade</taxon>
        <taxon>NPAAA clade</taxon>
        <taxon>indigoferoid/millettioid clade</taxon>
        <taxon>Phaseoleae</taxon>
        <taxon>Cajanus</taxon>
    </lineage>
</organism>
<evidence type="ECO:0000313" key="1">
    <source>
        <dbReference type="EMBL" id="KYP37753.1"/>
    </source>
</evidence>
<dbReference type="AlphaFoldDB" id="A0A151R5D9"/>
<gene>
    <name evidence="1" type="ORF">KK1_041043</name>
</gene>
<reference evidence="1" key="1">
    <citation type="journal article" date="2012" name="Nat. Biotechnol.">
        <title>Draft genome sequence of pigeonpea (Cajanus cajan), an orphan legume crop of resource-poor farmers.</title>
        <authorList>
            <person name="Varshney R.K."/>
            <person name="Chen W."/>
            <person name="Li Y."/>
            <person name="Bharti A.K."/>
            <person name="Saxena R.K."/>
            <person name="Schlueter J.A."/>
            <person name="Donoghue M.T."/>
            <person name="Azam S."/>
            <person name="Fan G."/>
            <person name="Whaley A.M."/>
            <person name="Farmer A.D."/>
            <person name="Sheridan J."/>
            <person name="Iwata A."/>
            <person name="Tuteja R."/>
            <person name="Penmetsa R.V."/>
            <person name="Wu W."/>
            <person name="Upadhyaya H.D."/>
            <person name="Yang S.P."/>
            <person name="Shah T."/>
            <person name="Saxena K.B."/>
            <person name="Michael T."/>
            <person name="McCombie W.R."/>
            <person name="Yang B."/>
            <person name="Zhang G."/>
            <person name="Yang H."/>
            <person name="Wang J."/>
            <person name="Spillane C."/>
            <person name="Cook D.R."/>
            <person name="May G.D."/>
            <person name="Xu X."/>
            <person name="Jackson S.A."/>
        </authorList>
    </citation>
    <scope>NUCLEOTIDE SEQUENCE [LARGE SCALE GENOMIC DNA]</scope>
</reference>
<sequence length="70" mass="7944">LFFFLTDQIVDALNQREGLHQKNLTTNSGKAIMKTLKKFHGAILILLLNNAFSITTNTWRDWGNGTELIP</sequence>
<evidence type="ECO:0000313" key="2">
    <source>
        <dbReference type="Proteomes" id="UP000075243"/>
    </source>
</evidence>